<dbReference type="Pfam" id="PF03564">
    <property type="entry name" value="DUF1759"/>
    <property type="match status" value="1"/>
</dbReference>
<dbReference type="PANTHER" id="PTHR47331:SF1">
    <property type="entry name" value="GAG-LIKE PROTEIN"/>
    <property type="match status" value="1"/>
</dbReference>
<organism evidence="3 4">
    <name type="scientific">Trichonephila clavata</name>
    <name type="common">Joro spider</name>
    <name type="synonym">Nephila clavata</name>
    <dbReference type="NCBI Taxonomy" id="2740835"/>
    <lineage>
        <taxon>Eukaryota</taxon>
        <taxon>Metazoa</taxon>
        <taxon>Ecdysozoa</taxon>
        <taxon>Arthropoda</taxon>
        <taxon>Chelicerata</taxon>
        <taxon>Arachnida</taxon>
        <taxon>Araneae</taxon>
        <taxon>Araneomorphae</taxon>
        <taxon>Entelegynae</taxon>
        <taxon>Araneoidea</taxon>
        <taxon>Nephilidae</taxon>
        <taxon>Trichonephila</taxon>
    </lineage>
</organism>
<reference evidence="3" key="1">
    <citation type="submission" date="2020-07" db="EMBL/GenBank/DDBJ databases">
        <title>Multicomponent nature underlies the extraordinary mechanical properties of spider dragline silk.</title>
        <authorList>
            <person name="Kono N."/>
            <person name="Nakamura H."/>
            <person name="Mori M."/>
            <person name="Yoshida Y."/>
            <person name="Ohtoshi R."/>
            <person name="Malay A.D."/>
            <person name="Moran D.A.P."/>
            <person name="Tomita M."/>
            <person name="Numata K."/>
            <person name="Arakawa K."/>
        </authorList>
    </citation>
    <scope>NUCLEOTIDE SEQUENCE</scope>
</reference>
<dbReference type="Proteomes" id="UP000887116">
    <property type="component" value="Unassembled WGS sequence"/>
</dbReference>
<evidence type="ECO:0000313" key="3">
    <source>
        <dbReference type="EMBL" id="GFR21407.1"/>
    </source>
</evidence>
<gene>
    <name evidence="3" type="primary">AVEN_179338_1</name>
    <name evidence="3" type="ORF">TNCT_685241</name>
</gene>
<dbReference type="OrthoDB" id="6431417at2759"/>
<dbReference type="AlphaFoldDB" id="A0A8X6HCZ3"/>
<accession>A0A8X6HCZ3</accession>
<sequence>MSETEKAQMAQNRIARGHIKASLTRLESSFDELNTKNEASILLSRLDNLFNEFERLDSTLSLEESELEEFEERYFNLNPKFKDKLDKLNLFVSTVHSQVSISNIEEFQYLKGLLTNEPASLIKHIPISNDSYEEAWQKLLDSGKIVGSKNEPIAQRTMFECVVAGKLNIKNKEPNELYSPFLSTENELKTDSLLQRTKWKYPNNNFKVGEVVIIKKDNIPPATWPLGKIIETHPGKDGVVRVVTPKTVKGLFKRLIFQLCKLPLHQE</sequence>
<proteinExistence type="predicted"/>
<name>A0A8X6HCZ3_TRICU</name>
<dbReference type="EMBL" id="BMAO01018146">
    <property type="protein sequence ID" value="GFR21407.1"/>
    <property type="molecule type" value="Genomic_DNA"/>
</dbReference>
<protein>
    <submittedName>
        <fullName evidence="3">DUF1758 domain-containing protein</fullName>
    </submittedName>
</protein>
<comment type="caution">
    <text evidence="3">The sequence shown here is derived from an EMBL/GenBank/DDBJ whole genome shotgun (WGS) entry which is preliminary data.</text>
</comment>
<dbReference type="Pfam" id="PF18701">
    <property type="entry name" value="DUF5641"/>
    <property type="match status" value="1"/>
</dbReference>
<keyword evidence="4" id="KW-1185">Reference proteome</keyword>
<dbReference type="PANTHER" id="PTHR47331">
    <property type="entry name" value="PHD-TYPE DOMAIN-CONTAINING PROTEIN"/>
    <property type="match status" value="1"/>
</dbReference>
<dbReference type="InterPro" id="IPR040676">
    <property type="entry name" value="DUF5641"/>
</dbReference>
<dbReference type="InterPro" id="IPR005312">
    <property type="entry name" value="DUF1759"/>
</dbReference>
<feature type="domain" description="DUF5641" evidence="2">
    <location>
        <begin position="192"/>
        <end position="262"/>
    </location>
</feature>
<evidence type="ECO:0000256" key="1">
    <source>
        <dbReference type="SAM" id="Coils"/>
    </source>
</evidence>
<evidence type="ECO:0000259" key="2">
    <source>
        <dbReference type="Pfam" id="PF18701"/>
    </source>
</evidence>
<evidence type="ECO:0000313" key="4">
    <source>
        <dbReference type="Proteomes" id="UP000887116"/>
    </source>
</evidence>
<keyword evidence="1" id="KW-0175">Coiled coil</keyword>
<feature type="coiled-coil region" evidence="1">
    <location>
        <begin position="46"/>
        <end position="73"/>
    </location>
</feature>